<accession>A0A917FGC6</accession>
<evidence type="ECO:0000256" key="1">
    <source>
        <dbReference type="ARBA" id="ARBA00023015"/>
    </source>
</evidence>
<dbReference type="RefSeq" id="WP_188666553.1">
    <property type="nucleotide sequence ID" value="NZ_BMHV01000027.1"/>
</dbReference>
<keyword evidence="1" id="KW-0805">Transcription regulation</keyword>
<dbReference type="AlphaFoldDB" id="A0A917FGC6"/>
<dbReference type="PANTHER" id="PTHR30154">
    <property type="entry name" value="LEUCINE-RESPONSIVE REGULATORY PROTEIN"/>
    <property type="match status" value="1"/>
</dbReference>
<dbReference type="Gene3D" id="3.30.70.920">
    <property type="match status" value="1"/>
</dbReference>
<dbReference type="Gene3D" id="1.10.10.10">
    <property type="entry name" value="Winged helix-like DNA-binding domain superfamily/Winged helix DNA-binding domain"/>
    <property type="match status" value="1"/>
</dbReference>
<evidence type="ECO:0000313" key="5">
    <source>
        <dbReference type="EMBL" id="GGF73207.1"/>
    </source>
</evidence>
<dbReference type="SUPFAM" id="SSF54909">
    <property type="entry name" value="Dimeric alpha+beta barrel"/>
    <property type="match status" value="1"/>
</dbReference>
<dbReference type="InterPro" id="IPR011008">
    <property type="entry name" value="Dimeric_a/b-barrel"/>
</dbReference>
<dbReference type="GO" id="GO:0043565">
    <property type="term" value="F:sequence-specific DNA binding"/>
    <property type="evidence" value="ECO:0007669"/>
    <property type="project" value="InterPro"/>
</dbReference>
<dbReference type="PRINTS" id="PR00033">
    <property type="entry name" value="HTHASNC"/>
</dbReference>
<proteinExistence type="predicted"/>
<keyword evidence="2" id="KW-0238">DNA-binding</keyword>
<dbReference type="GO" id="GO:0005829">
    <property type="term" value="C:cytosol"/>
    <property type="evidence" value="ECO:0007669"/>
    <property type="project" value="TreeGrafter"/>
</dbReference>
<dbReference type="GO" id="GO:0006355">
    <property type="term" value="P:regulation of DNA-templated transcription"/>
    <property type="evidence" value="ECO:0007669"/>
    <property type="project" value="UniProtKB-ARBA"/>
</dbReference>
<sequence>MSISKKLDLMDLKILKELSANGRLNNNQLAEKVGLSPSPCWQRVKRLENEGYIEGYVALLNSEKLGISELVIIEVTLERHDDDILARFERAMEALPEVLEVYLTTGEYDFQLKVAVKGTKGYEAFLREKLYKIPGIRHSRSSFILRCFKKSHSVQPNTEILNS</sequence>
<feature type="domain" description="HTH asnC-type" evidence="4">
    <location>
        <begin position="7"/>
        <end position="68"/>
    </location>
</feature>
<dbReference type="InterPro" id="IPR036390">
    <property type="entry name" value="WH_DNA-bd_sf"/>
</dbReference>
<dbReference type="Pfam" id="PF01037">
    <property type="entry name" value="AsnC_trans_reg"/>
    <property type="match status" value="1"/>
</dbReference>
<evidence type="ECO:0000313" key="6">
    <source>
        <dbReference type="Proteomes" id="UP000632498"/>
    </source>
</evidence>
<reference evidence="5" key="2">
    <citation type="submission" date="2020-09" db="EMBL/GenBank/DDBJ databases">
        <authorList>
            <person name="Sun Q."/>
            <person name="Zhou Y."/>
        </authorList>
    </citation>
    <scope>NUCLEOTIDE SEQUENCE</scope>
    <source>
        <strain evidence="5">CGMCC 1.15254</strain>
    </source>
</reference>
<dbReference type="InterPro" id="IPR019887">
    <property type="entry name" value="Tscrpt_reg_AsnC/Lrp_C"/>
</dbReference>
<gene>
    <name evidence="5" type="primary">lrp</name>
    <name evidence="5" type="ORF">GCM10011332_29050</name>
</gene>
<dbReference type="EMBL" id="BMHV01000027">
    <property type="protein sequence ID" value="GGF73207.1"/>
    <property type="molecule type" value="Genomic_DNA"/>
</dbReference>
<dbReference type="Proteomes" id="UP000632498">
    <property type="component" value="Unassembled WGS sequence"/>
</dbReference>
<dbReference type="CDD" id="cd00090">
    <property type="entry name" value="HTH_ARSR"/>
    <property type="match status" value="1"/>
</dbReference>
<dbReference type="PANTHER" id="PTHR30154:SF34">
    <property type="entry name" value="TRANSCRIPTIONAL REGULATOR AZLB"/>
    <property type="match status" value="1"/>
</dbReference>
<protein>
    <submittedName>
        <fullName evidence="5">AsnC family transcriptional regulator</fullName>
    </submittedName>
</protein>
<evidence type="ECO:0000256" key="3">
    <source>
        <dbReference type="ARBA" id="ARBA00023163"/>
    </source>
</evidence>
<dbReference type="SMART" id="SM00344">
    <property type="entry name" value="HTH_ASNC"/>
    <property type="match status" value="1"/>
</dbReference>
<keyword evidence="3" id="KW-0804">Transcription</keyword>
<name>A0A917FGC6_9PROT</name>
<reference evidence="5" key="1">
    <citation type="journal article" date="2014" name="Int. J. Syst. Evol. Microbiol.">
        <title>Complete genome sequence of Corynebacterium casei LMG S-19264T (=DSM 44701T), isolated from a smear-ripened cheese.</title>
        <authorList>
            <consortium name="US DOE Joint Genome Institute (JGI-PGF)"/>
            <person name="Walter F."/>
            <person name="Albersmeier A."/>
            <person name="Kalinowski J."/>
            <person name="Ruckert C."/>
        </authorList>
    </citation>
    <scope>NUCLEOTIDE SEQUENCE</scope>
    <source>
        <strain evidence="5">CGMCC 1.15254</strain>
    </source>
</reference>
<keyword evidence="6" id="KW-1185">Reference proteome</keyword>
<dbReference type="InterPro" id="IPR011991">
    <property type="entry name" value="ArsR-like_HTH"/>
</dbReference>
<dbReference type="PROSITE" id="PS50956">
    <property type="entry name" value="HTH_ASNC_2"/>
    <property type="match status" value="1"/>
</dbReference>
<organism evidence="5 6">
    <name type="scientific">Terasakiella brassicae</name>
    <dbReference type="NCBI Taxonomy" id="1634917"/>
    <lineage>
        <taxon>Bacteria</taxon>
        <taxon>Pseudomonadati</taxon>
        <taxon>Pseudomonadota</taxon>
        <taxon>Alphaproteobacteria</taxon>
        <taxon>Rhodospirillales</taxon>
        <taxon>Terasakiellaceae</taxon>
        <taxon>Terasakiella</taxon>
    </lineage>
</organism>
<evidence type="ECO:0000256" key="2">
    <source>
        <dbReference type="ARBA" id="ARBA00023125"/>
    </source>
</evidence>
<dbReference type="InterPro" id="IPR036388">
    <property type="entry name" value="WH-like_DNA-bd_sf"/>
</dbReference>
<dbReference type="Pfam" id="PF13412">
    <property type="entry name" value="HTH_24"/>
    <property type="match status" value="1"/>
</dbReference>
<dbReference type="GO" id="GO:0043200">
    <property type="term" value="P:response to amino acid"/>
    <property type="evidence" value="ECO:0007669"/>
    <property type="project" value="TreeGrafter"/>
</dbReference>
<evidence type="ECO:0000259" key="4">
    <source>
        <dbReference type="PROSITE" id="PS50956"/>
    </source>
</evidence>
<dbReference type="InterPro" id="IPR019888">
    <property type="entry name" value="Tscrpt_reg_AsnC-like"/>
</dbReference>
<comment type="caution">
    <text evidence="5">The sequence shown here is derived from an EMBL/GenBank/DDBJ whole genome shotgun (WGS) entry which is preliminary data.</text>
</comment>
<dbReference type="SUPFAM" id="SSF46785">
    <property type="entry name" value="Winged helix' DNA-binding domain"/>
    <property type="match status" value="1"/>
</dbReference>
<dbReference type="InterPro" id="IPR000485">
    <property type="entry name" value="AsnC-type_HTH_dom"/>
</dbReference>